<comment type="caution">
    <text evidence="3">The sequence shown here is derived from an EMBL/GenBank/DDBJ whole genome shotgun (WGS) entry which is preliminary data.</text>
</comment>
<organism evidence="3 4">
    <name type="scientific">Rubrivirga marina</name>
    <dbReference type="NCBI Taxonomy" id="1196024"/>
    <lineage>
        <taxon>Bacteria</taxon>
        <taxon>Pseudomonadati</taxon>
        <taxon>Rhodothermota</taxon>
        <taxon>Rhodothermia</taxon>
        <taxon>Rhodothermales</taxon>
        <taxon>Rubricoccaceae</taxon>
        <taxon>Rubrivirga</taxon>
    </lineage>
</organism>
<name>A0A271IZM9_9BACT</name>
<dbReference type="Pfam" id="PF13229">
    <property type="entry name" value="Beta_helix"/>
    <property type="match status" value="1"/>
</dbReference>
<dbReference type="RefSeq" id="WP_095510353.1">
    <property type="nucleotide sequence ID" value="NZ_MQWD01000001.1"/>
</dbReference>
<sequence>MDAPSLRLSVPPFGSRTSRRSRFWRWAGTVVVAAFAAGASSQIVVDDVAERWDDDLSDGVCRTCAEYDDQGNCVAAGGCTLFAAIQNANLTPGSETLTFAVSPVPVVELELPWIESPLIIDGTVGTSRVQIVGEGGEDGLRGLLFVGAPGSEVRNVDLSGLSFPLQFDDSPGARVQGCVLRDNTGSAILMQNSEGAVIGGDRSDPHLRNVIIGNHTGISLQGAGGHSVLGNLIGVDETGQPRGNRTGITIGAGGGDGTVIGSDDPDFRNVISNSEGTGVNVSGTGLGTSEPVRDVTILGNYIGTDPTGRVAAGNGRGIVIGRSVGIVVGRLAEGGGNLISGNGDGIWLNHLAASATVQGNTVGLGVDGEPVPNENGVVIRGEAVRSLVWFNLIAGNRGDGVVVTKVNDLVPDDNEIRNNEIGGDTLRAAAPGNGGVGVRIVDASATTVSENHIEANGEHGVVVEGLSTRTVIASNHIWRSAKDGVRIRPFEDREPSATVIRRNGIGVDTTGARDGVGNGESGVRVQDVSSQTVENNEIGRNAEYGIALVGGGAHEVRFNTIGLDRDFTPVPNGESGIIVVSSDDNIIHENMIAANAEHGVHVRASENVWVAANGFRYPNAPFSARNGRVDVMLDQGASRNRIGNDLASAQTEGGNAFYAVEAAVVVASGDRNTLSGNQMPAGPIDLGDDGIDSWDPGDVDIGPNLYQNSPFVNEVAVFPGSDGTAVVIVNGELISAPSATYRVEVFSDRTFDRPTLYPRADAYLGAVEVTTDADGNAAFEFISEPLAGFPERMWVSATATDADGNTSELSGLNSDADAVIAFALRGLFEDPPGGEELELPFDLRQWTGGTLRDVQLRVEAEGARLLGAEAPRLPRPSSARGRCRSARSATSTTRVGAG</sequence>
<feature type="compositionally biased region" description="Low complexity" evidence="1">
    <location>
        <begin position="886"/>
        <end position="898"/>
    </location>
</feature>
<dbReference type="OrthoDB" id="602160at2"/>
<dbReference type="EMBL" id="MQWD01000001">
    <property type="protein sequence ID" value="PAP76691.1"/>
    <property type="molecule type" value="Genomic_DNA"/>
</dbReference>
<reference evidence="3 4" key="1">
    <citation type="submission" date="2016-11" db="EMBL/GenBank/DDBJ databases">
        <title>Study of marine rhodopsin-containing bacteria.</title>
        <authorList>
            <person name="Yoshizawa S."/>
            <person name="Kumagai Y."/>
            <person name="Kogure K."/>
        </authorList>
    </citation>
    <scope>NUCLEOTIDE SEQUENCE [LARGE SCALE GENOMIC DNA]</scope>
    <source>
        <strain evidence="3 4">SAORIC-28</strain>
    </source>
</reference>
<accession>A0A271IZM9</accession>
<evidence type="ECO:0000313" key="3">
    <source>
        <dbReference type="EMBL" id="PAP76691.1"/>
    </source>
</evidence>
<feature type="region of interest" description="Disordered" evidence="1">
    <location>
        <begin position="871"/>
        <end position="898"/>
    </location>
</feature>
<dbReference type="SUPFAM" id="SSF51126">
    <property type="entry name" value="Pectin lyase-like"/>
    <property type="match status" value="3"/>
</dbReference>
<evidence type="ECO:0000259" key="2">
    <source>
        <dbReference type="Pfam" id="PF13229"/>
    </source>
</evidence>
<keyword evidence="4" id="KW-1185">Reference proteome</keyword>
<dbReference type="Gene3D" id="2.160.20.10">
    <property type="entry name" value="Single-stranded right-handed beta-helix, Pectin lyase-like"/>
    <property type="match status" value="3"/>
</dbReference>
<dbReference type="InterPro" id="IPR006626">
    <property type="entry name" value="PbH1"/>
</dbReference>
<gene>
    <name evidence="3" type="ORF">BSZ37_09690</name>
</gene>
<dbReference type="InterPro" id="IPR039448">
    <property type="entry name" value="Beta_helix"/>
</dbReference>
<feature type="domain" description="Right handed beta helix" evidence="2">
    <location>
        <begin position="391"/>
        <end position="561"/>
    </location>
</feature>
<dbReference type="Proteomes" id="UP000216339">
    <property type="component" value="Unassembled WGS sequence"/>
</dbReference>
<dbReference type="AlphaFoldDB" id="A0A271IZM9"/>
<proteinExistence type="predicted"/>
<evidence type="ECO:0000256" key="1">
    <source>
        <dbReference type="SAM" id="MobiDB-lite"/>
    </source>
</evidence>
<protein>
    <recommendedName>
        <fullName evidence="2">Right handed beta helix domain-containing protein</fullName>
    </recommendedName>
</protein>
<evidence type="ECO:0000313" key="4">
    <source>
        <dbReference type="Proteomes" id="UP000216339"/>
    </source>
</evidence>
<dbReference type="InterPro" id="IPR011050">
    <property type="entry name" value="Pectin_lyase_fold/virulence"/>
</dbReference>
<dbReference type="SMART" id="SM00710">
    <property type="entry name" value="PbH1"/>
    <property type="match status" value="10"/>
</dbReference>
<dbReference type="InterPro" id="IPR012334">
    <property type="entry name" value="Pectin_lyas_fold"/>
</dbReference>